<gene>
    <name evidence="1" type="ORF">EDC30_104262</name>
</gene>
<dbReference type="EMBL" id="SLZQ01000004">
    <property type="protein sequence ID" value="TCS37458.1"/>
    <property type="molecule type" value="Genomic_DNA"/>
</dbReference>
<reference evidence="1 2" key="1">
    <citation type="submission" date="2019-03" db="EMBL/GenBank/DDBJ databases">
        <title>Genomic Encyclopedia of Type Strains, Phase IV (KMG-IV): sequencing the most valuable type-strain genomes for metagenomic binning, comparative biology and taxonomic classification.</title>
        <authorList>
            <person name="Goeker M."/>
        </authorList>
    </citation>
    <scope>NUCLEOTIDE SEQUENCE [LARGE SCALE GENOMIC DNA]</scope>
    <source>
        <strain evidence="1 2">DSM 7445</strain>
    </source>
</reference>
<comment type="caution">
    <text evidence="1">The sequence shown here is derived from an EMBL/GenBank/DDBJ whole genome shotgun (WGS) entry which is preliminary data.</text>
</comment>
<dbReference type="SUPFAM" id="SSF52540">
    <property type="entry name" value="P-loop containing nucleoside triphosphate hydrolases"/>
    <property type="match status" value="1"/>
</dbReference>
<evidence type="ECO:0008006" key="3">
    <source>
        <dbReference type="Google" id="ProtNLM"/>
    </source>
</evidence>
<keyword evidence="2" id="KW-1185">Reference proteome</keyword>
<evidence type="ECO:0000313" key="1">
    <source>
        <dbReference type="EMBL" id="TCS37458.1"/>
    </source>
</evidence>
<dbReference type="AlphaFoldDB" id="A0A4R3HWG3"/>
<protein>
    <recommendedName>
        <fullName evidence="3">Deoxynucleotide monophosphate kinase</fullName>
    </recommendedName>
</protein>
<dbReference type="Pfam" id="PF21448">
    <property type="entry name" value="DNMK"/>
    <property type="match status" value="1"/>
</dbReference>
<dbReference type="InterPro" id="IPR048444">
    <property type="entry name" value="DNMK"/>
</dbReference>
<evidence type="ECO:0000313" key="2">
    <source>
        <dbReference type="Proteomes" id="UP000295382"/>
    </source>
</evidence>
<dbReference type="RefSeq" id="WP_132258400.1">
    <property type="nucleotide sequence ID" value="NZ_SLZQ01000004.1"/>
</dbReference>
<dbReference type="Gene3D" id="3.40.50.300">
    <property type="entry name" value="P-loop containing nucleotide triphosphate hydrolases"/>
    <property type="match status" value="1"/>
</dbReference>
<organism evidence="1 2">
    <name type="scientific">Paucimonas lemoignei</name>
    <name type="common">Pseudomonas lemoignei</name>
    <dbReference type="NCBI Taxonomy" id="29443"/>
    <lineage>
        <taxon>Bacteria</taxon>
        <taxon>Pseudomonadati</taxon>
        <taxon>Pseudomonadota</taxon>
        <taxon>Betaproteobacteria</taxon>
        <taxon>Burkholderiales</taxon>
        <taxon>Burkholderiaceae</taxon>
        <taxon>Paucimonas</taxon>
    </lineage>
</organism>
<sequence>MLKLPRLIGITGKAGAGKDTIGYHLRRNYQYMPVGFADPIRHGIAAMLDIDPMHFAHPYKEQVLPEIGKSPRQLMQTLGTEWGRQLVHPDLWLIVARNAINSHWAVSKNVVITDVRFENEAALIRSLGGAIWHIQRDSAGTAHQHVSESGVAFEPGVDKLVDNNGSFDDLFEQIDGAFA</sequence>
<dbReference type="InterPro" id="IPR027417">
    <property type="entry name" value="P-loop_NTPase"/>
</dbReference>
<dbReference type="Proteomes" id="UP000295382">
    <property type="component" value="Unassembled WGS sequence"/>
</dbReference>
<proteinExistence type="predicted"/>
<accession>A0A4R3HWG3</accession>
<name>A0A4R3HWG3_PAULE</name>
<dbReference type="OrthoDB" id="5401711at2"/>